<dbReference type="SUPFAM" id="SSF48371">
    <property type="entry name" value="ARM repeat"/>
    <property type="match status" value="1"/>
</dbReference>
<dbReference type="GO" id="GO:0007064">
    <property type="term" value="P:mitotic sister chromatid cohesion"/>
    <property type="evidence" value="ECO:0007669"/>
    <property type="project" value="InterPro"/>
</dbReference>
<evidence type="ECO:0000256" key="3">
    <source>
        <dbReference type="ARBA" id="ARBA00022776"/>
    </source>
</evidence>
<keyword evidence="4" id="KW-0539">Nucleus</keyword>
<evidence type="ECO:0000313" key="6">
    <source>
        <dbReference type="EMBL" id="KAH9329678.1"/>
    </source>
</evidence>
<comment type="caution">
    <text evidence="6">The sequence shown here is derived from an EMBL/GenBank/DDBJ whole genome shotgun (WGS) entry which is preliminary data.</text>
</comment>
<dbReference type="GO" id="GO:0005634">
    <property type="term" value="C:nucleus"/>
    <property type="evidence" value="ECO:0007669"/>
    <property type="project" value="UniProtKB-SubCell"/>
</dbReference>
<evidence type="ECO:0000256" key="4">
    <source>
        <dbReference type="ARBA" id="ARBA00023242"/>
    </source>
</evidence>
<organism evidence="6 7">
    <name type="scientific">Taxus chinensis</name>
    <name type="common">Chinese yew</name>
    <name type="synonym">Taxus wallichiana var. chinensis</name>
    <dbReference type="NCBI Taxonomy" id="29808"/>
    <lineage>
        <taxon>Eukaryota</taxon>
        <taxon>Viridiplantae</taxon>
        <taxon>Streptophyta</taxon>
        <taxon>Embryophyta</taxon>
        <taxon>Tracheophyta</taxon>
        <taxon>Spermatophyta</taxon>
        <taxon>Pinopsida</taxon>
        <taxon>Pinidae</taxon>
        <taxon>Conifers II</taxon>
        <taxon>Cupressales</taxon>
        <taxon>Taxaceae</taxon>
        <taxon>Taxus</taxon>
    </lineage>
</organism>
<evidence type="ECO:0000313" key="7">
    <source>
        <dbReference type="Proteomes" id="UP000824469"/>
    </source>
</evidence>
<sequence>IIRVRKKLKRSHHSEDVLLKDLLEAAGLLSMVRQSNYESLISAMHSLISHLSRPKFLRHADPEVRLVVTTCMSEIMRITVPKQPYSNSIMREVFHLVVGSFQDKEKFSVACDLFKRVAENCEGKLRPHLVEAHMEVNSDDSDFDSYDTNIEHVVDKHEHEEKSNVREVVQQLHETLKGQEERRADNIIMERYKNSYVNCFYTSPLPNFLPQEEEIMESFYIPLVTNYMEDIKTLRDRTTISYFDMSGDSSHKQAYGNMKASSKGKEVMDYSEFDLANENDEVVDKYGKVGSALKKDVSHLVDSLIASHQWETQYLAIHFGEFKTQVVIMKAFRNKGITWTTYYMVRNSLSVLVQ</sequence>
<dbReference type="GO" id="GO:0051301">
    <property type="term" value="P:cell division"/>
    <property type="evidence" value="ECO:0007669"/>
    <property type="project" value="UniProtKB-KW"/>
</dbReference>
<keyword evidence="2" id="KW-0132">Cell division</keyword>
<gene>
    <name evidence="6" type="ORF">KI387_001786</name>
</gene>
<evidence type="ECO:0000256" key="1">
    <source>
        <dbReference type="ARBA" id="ARBA00004123"/>
    </source>
</evidence>
<feature type="non-terminal residue" evidence="6">
    <location>
        <position position="1"/>
    </location>
</feature>
<dbReference type="Pfam" id="PF20168">
    <property type="entry name" value="PDS5"/>
    <property type="match status" value="1"/>
</dbReference>
<dbReference type="EMBL" id="JAHRHJ020000001">
    <property type="protein sequence ID" value="KAH9329678.1"/>
    <property type="molecule type" value="Genomic_DNA"/>
</dbReference>
<dbReference type="PANTHER" id="PTHR12663:SF0">
    <property type="entry name" value="PRECOCIOUS DISSOCIATION OF SISTERS 5, ISOFORM A"/>
    <property type="match status" value="1"/>
</dbReference>
<evidence type="ECO:0000256" key="2">
    <source>
        <dbReference type="ARBA" id="ARBA00022618"/>
    </source>
</evidence>
<keyword evidence="3" id="KW-0498">Mitosis</keyword>
<accession>A0AA38GVF2</accession>
<dbReference type="PANTHER" id="PTHR12663">
    <property type="entry name" value="ANDROGEN INDUCED INHIBITOR OF PROLIFERATION AS3 / PDS5-RELATED"/>
    <property type="match status" value="1"/>
</dbReference>
<dbReference type="GO" id="GO:0006281">
    <property type="term" value="P:DNA repair"/>
    <property type="evidence" value="ECO:0007669"/>
    <property type="project" value="TreeGrafter"/>
</dbReference>
<proteinExistence type="predicted"/>
<keyword evidence="5" id="KW-0131">Cell cycle</keyword>
<dbReference type="Proteomes" id="UP000824469">
    <property type="component" value="Unassembled WGS sequence"/>
</dbReference>
<keyword evidence="7" id="KW-1185">Reference proteome</keyword>
<dbReference type="AlphaFoldDB" id="A0AA38GVF2"/>
<evidence type="ECO:0000256" key="5">
    <source>
        <dbReference type="ARBA" id="ARBA00023306"/>
    </source>
</evidence>
<dbReference type="GO" id="GO:0035825">
    <property type="term" value="P:homologous recombination"/>
    <property type="evidence" value="ECO:0007669"/>
    <property type="project" value="UniProtKB-ARBA"/>
</dbReference>
<protein>
    <submittedName>
        <fullName evidence="6">Uncharacterized protein</fullName>
    </submittedName>
</protein>
<dbReference type="GO" id="GO:0000785">
    <property type="term" value="C:chromatin"/>
    <property type="evidence" value="ECO:0007669"/>
    <property type="project" value="TreeGrafter"/>
</dbReference>
<dbReference type="InterPro" id="IPR016024">
    <property type="entry name" value="ARM-type_fold"/>
</dbReference>
<name>A0AA38GVF2_TAXCH</name>
<comment type="subcellular location">
    <subcellularLocation>
        <location evidence="1">Nucleus</location>
    </subcellularLocation>
</comment>
<dbReference type="InterPro" id="IPR039776">
    <property type="entry name" value="Pds5"/>
</dbReference>
<reference evidence="6 7" key="1">
    <citation type="journal article" date="2021" name="Nat. Plants">
        <title>The Taxus genome provides insights into paclitaxel biosynthesis.</title>
        <authorList>
            <person name="Xiong X."/>
            <person name="Gou J."/>
            <person name="Liao Q."/>
            <person name="Li Y."/>
            <person name="Zhou Q."/>
            <person name="Bi G."/>
            <person name="Li C."/>
            <person name="Du R."/>
            <person name="Wang X."/>
            <person name="Sun T."/>
            <person name="Guo L."/>
            <person name="Liang H."/>
            <person name="Lu P."/>
            <person name="Wu Y."/>
            <person name="Zhang Z."/>
            <person name="Ro D.K."/>
            <person name="Shang Y."/>
            <person name="Huang S."/>
            <person name="Yan J."/>
        </authorList>
    </citation>
    <scope>NUCLEOTIDE SEQUENCE [LARGE SCALE GENOMIC DNA]</scope>
    <source>
        <strain evidence="6">Ta-2019</strain>
    </source>
</reference>